<keyword evidence="4" id="KW-0808">Transferase</keyword>
<dbReference type="PANTHER" id="PTHR34220:SF7">
    <property type="entry name" value="SENSOR HISTIDINE KINASE YPDA"/>
    <property type="match status" value="1"/>
</dbReference>
<dbReference type="InterPro" id="IPR010559">
    <property type="entry name" value="Sig_transdc_His_kin_internal"/>
</dbReference>
<organism evidence="4 5">
    <name type="scientific">Sphingomonas oryzagri</name>
    <dbReference type="NCBI Taxonomy" id="3042314"/>
    <lineage>
        <taxon>Bacteria</taxon>
        <taxon>Pseudomonadati</taxon>
        <taxon>Pseudomonadota</taxon>
        <taxon>Alphaproteobacteria</taxon>
        <taxon>Sphingomonadales</taxon>
        <taxon>Sphingomonadaceae</taxon>
        <taxon>Sphingomonas</taxon>
    </lineage>
</organism>
<dbReference type="EMBL" id="JARYGZ010000005">
    <property type="protein sequence ID" value="MDH7640923.1"/>
    <property type="molecule type" value="Genomic_DNA"/>
</dbReference>
<proteinExistence type="predicted"/>
<evidence type="ECO:0000256" key="1">
    <source>
        <dbReference type="SAM" id="Phobius"/>
    </source>
</evidence>
<dbReference type="GO" id="GO:0016301">
    <property type="term" value="F:kinase activity"/>
    <property type="evidence" value="ECO:0007669"/>
    <property type="project" value="UniProtKB-KW"/>
</dbReference>
<feature type="transmembrane region" description="Helical" evidence="1">
    <location>
        <begin position="127"/>
        <end position="147"/>
    </location>
</feature>
<keyword evidence="1" id="KW-0812">Transmembrane</keyword>
<evidence type="ECO:0000259" key="2">
    <source>
        <dbReference type="Pfam" id="PF02518"/>
    </source>
</evidence>
<evidence type="ECO:0000313" key="5">
    <source>
        <dbReference type="Proteomes" id="UP001160625"/>
    </source>
</evidence>
<dbReference type="Gene3D" id="3.30.565.10">
    <property type="entry name" value="Histidine kinase-like ATPase, C-terminal domain"/>
    <property type="match status" value="1"/>
</dbReference>
<keyword evidence="1" id="KW-0472">Membrane</keyword>
<dbReference type="Pfam" id="PF06580">
    <property type="entry name" value="His_kinase"/>
    <property type="match status" value="1"/>
</dbReference>
<dbReference type="Pfam" id="PF02518">
    <property type="entry name" value="HATPase_c"/>
    <property type="match status" value="1"/>
</dbReference>
<feature type="transmembrane region" description="Helical" evidence="1">
    <location>
        <begin position="51"/>
        <end position="76"/>
    </location>
</feature>
<protein>
    <submittedName>
        <fullName evidence="4">Histidine kinase</fullName>
    </submittedName>
</protein>
<sequence length="375" mass="40813">MTVMQGSIAATGVVRQRPSALWRAFGTLCAIEAMVLLVYCCSQIMLGKFPAGTLVLTGVVMVLGDTLCDLPLLVALIASERLQPRLRWTLMLFGVLVVTIAQSFFDTQARTWTGLRNPDSQPFREGVIHAFPINFYANMMWVGLIAMQQAYYSLRARTDELVAARASERATQLAALRFQLNPHFLFNALNALSSLVVVGRAAQAEEMIGRLSGFLRASLGAREGAMVRLEDEFETIEAYLDVERVRFDDRLETRIDLPADLRCAQVPPFLLQPLVENAMKYGVAPARRPVTVEIAAAIEGGELWLTVRDDGEGADGVSGGGGVGLANIRERLALSYGVAARLEAGPEALGGYRALVRLPLVSRAEPILHEAVLAA</sequence>
<evidence type="ECO:0000313" key="4">
    <source>
        <dbReference type="EMBL" id="MDH7640923.1"/>
    </source>
</evidence>
<evidence type="ECO:0000259" key="3">
    <source>
        <dbReference type="Pfam" id="PF06580"/>
    </source>
</evidence>
<accession>A0ABT6N753</accession>
<name>A0ABT6N753_9SPHN</name>
<comment type="caution">
    <text evidence="4">The sequence shown here is derived from an EMBL/GenBank/DDBJ whole genome shotgun (WGS) entry which is preliminary data.</text>
</comment>
<feature type="domain" description="Histidine kinase/HSP90-like ATPase" evidence="2">
    <location>
        <begin position="270"/>
        <end position="360"/>
    </location>
</feature>
<feature type="domain" description="Signal transduction histidine kinase internal region" evidence="3">
    <location>
        <begin position="172"/>
        <end position="251"/>
    </location>
</feature>
<gene>
    <name evidence="4" type="ORF">QGN17_19475</name>
</gene>
<dbReference type="InterPro" id="IPR050640">
    <property type="entry name" value="Bact_2-comp_sensor_kinase"/>
</dbReference>
<dbReference type="InterPro" id="IPR003594">
    <property type="entry name" value="HATPase_dom"/>
</dbReference>
<reference evidence="4" key="1">
    <citation type="submission" date="2023-04" db="EMBL/GenBank/DDBJ databases">
        <title>Sphingomonas sp. MAHUQ-71 isolated from rice field.</title>
        <authorList>
            <person name="Huq M.A."/>
        </authorList>
    </citation>
    <scope>NUCLEOTIDE SEQUENCE</scope>
    <source>
        <strain evidence="4">MAHUQ-71</strain>
    </source>
</reference>
<feature type="transmembrane region" description="Helical" evidence="1">
    <location>
        <begin position="88"/>
        <end position="105"/>
    </location>
</feature>
<dbReference type="SUPFAM" id="SSF55874">
    <property type="entry name" value="ATPase domain of HSP90 chaperone/DNA topoisomerase II/histidine kinase"/>
    <property type="match status" value="1"/>
</dbReference>
<feature type="transmembrane region" description="Helical" evidence="1">
    <location>
        <begin position="21"/>
        <end position="45"/>
    </location>
</feature>
<dbReference type="InterPro" id="IPR036890">
    <property type="entry name" value="HATPase_C_sf"/>
</dbReference>
<dbReference type="Proteomes" id="UP001160625">
    <property type="component" value="Unassembled WGS sequence"/>
</dbReference>
<dbReference type="PANTHER" id="PTHR34220">
    <property type="entry name" value="SENSOR HISTIDINE KINASE YPDA"/>
    <property type="match status" value="1"/>
</dbReference>
<keyword evidence="4" id="KW-0418">Kinase</keyword>
<keyword evidence="5" id="KW-1185">Reference proteome</keyword>
<keyword evidence="1" id="KW-1133">Transmembrane helix</keyword>